<organism evidence="1 2">
    <name type="scientific">Chitinophaga niastensis</name>
    <dbReference type="NCBI Taxonomy" id="536980"/>
    <lineage>
        <taxon>Bacteria</taxon>
        <taxon>Pseudomonadati</taxon>
        <taxon>Bacteroidota</taxon>
        <taxon>Chitinophagia</taxon>
        <taxon>Chitinophagales</taxon>
        <taxon>Chitinophagaceae</taxon>
        <taxon>Chitinophaga</taxon>
    </lineage>
</organism>
<evidence type="ECO:0000313" key="2">
    <source>
        <dbReference type="Proteomes" id="UP000240971"/>
    </source>
</evidence>
<gene>
    <name evidence="1" type="ORF">CLV51_104154</name>
</gene>
<protein>
    <submittedName>
        <fullName evidence="1">Uncharacterized protein</fullName>
    </submittedName>
</protein>
<dbReference type="Proteomes" id="UP000240971">
    <property type="component" value="Unassembled WGS sequence"/>
</dbReference>
<sequence>MAIIFSAVTLIQKIVESNRGLRKQLTDILEKITSINIESEKAKANSVGFPANYQGLLNDQQRFFVRQAAYLAK</sequence>
<dbReference type="AlphaFoldDB" id="A0A2P8HGW2"/>
<reference evidence="1 2" key="1">
    <citation type="submission" date="2018-03" db="EMBL/GenBank/DDBJ databases">
        <title>Genomic Encyclopedia of Archaeal and Bacterial Type Strains, Phase II (KMG-II): from individual species to whole genera.</title>
        <authorList>
            <person name="Goeker M."/>
        </authorList>
    </citation>
    <scope>NUCLEOTIDE SEQUENCE [LARGE SCALE GENOMIC DNA]</scope>
    <source>
        <strain evidence="1 2">DSM 24859</strain>
    </source>
</reference>
<name>A0A2P8HGW2_CHINA</name>
<accession>A0A2P8HGW2</accession>
<comment type="caution">
    <text evidence="1">The sequence shown here is derived from an EMBL/GenBank/DDBJ whole genome shotgun (WGS) entry which is preliminary data.</text>
</comment>
<proteinExistence type="predicted"/>
<keyword evidence="2" id="KW-1185">Reference proteome</keyword>
<evidence type="ECO:0000313" key="1">
    <source>
        <dbReference type="EMBL" id="PSL45452.1"/>
    </source>
</evidence>
<dbReference type="EMBL" id="PYAW01000004">
    <property type="protein sequence ID" value="PSL45452.1"/>
    <property type="molecule type" value="Genomic_DNA"/>
</dbReference>